<geneLocation type="plasmid" evidence="2">
    <name>pLIS4</name>
</geneLocation>
<organism evidence="2">
    <name type="scientific">Listeria seeligeri</name>
    <dbReference type="NCBI Taxonomy" id="1640"/>
    <lineage>
        <taxon>Bacteria</taxon>
        <taxon>Bacillati</taxon>
        <taxon>Bacillota</taxon>
        <taxon>Bacilli</taxon>
        <taxon>Bacillales</taxon>
        <taxon>Listeriaceae</taxon>
        <taxon>Listeria</taxon>
    </lineage>
</organism>
<name>A0A7T0MAP2_LISSE</name>
<dbReference type="CDD" id="cd10033">
    <property type="entry name" value="UDG_like"/>
    <property type="match status" value="1"/>
</dbReference>
<proteinExistence type="predicted"/>
<protein>
    <submittedName>
        <fullName evidence="2">Uracil-DNA glycosylase family protein</fullName>
    </submittedName>
</protein>
<dbReference type="SMART" id="SM00986">
    <property type="entry name" value="UDG"/>
    <property type="match status" value="1"/>
</dbReference>
<feature type="domain" description="Uracil-DNA glycosylase-like" evidence="1">
    <location>
        <begin position="27"/>
        <end position="183"/>
    </location>
</feature>
<dbReference type="PANTHER" id="PTHR42160">
    <property type="entry name" value="URACIL-DNA GLYCOSYLASE SUPERFAMILY PROTEIN"/>
    <property type="match status" value="1"/>
</dbReference>
<evidence type="ECO:0000259" key="1">
    <source>
        <dbReference type="SMART" id="SM00986"/>
    </source>
</evidence>
<keyword evidence="2" id="KW-0614">Plasmid</keyword>
<dbReference type="Pfam" id="PF03167">
    <property type="entry name" value="UDG"/>
    <property type="match status" value="1"/>
</dbReference>
<accession>A0A7T0MAP2</accession>
<dbReference type="AlphaFoldDB" id="A0A7T0MAP2"/>
<sequence length="191" mass="22163">MNFETLEEEILKCDLCKEKFGFEPHPIVFGNQKSKIMQISQAPSQNVHKTLTPFDDASGHKLRNEWYQISDEEFYNPDNFYITSIAHCYPGKSANGGDRLPPKICATKWLTKEVEVIDNEIYIILGAKAASFFFPKENYTSLIFSNKEINHKPVFVLPHPSPLNARWFKENPQFLDERLFDIRAAIHKVLR</sequence>
<dbReference type="InterPro" id="IPR005122">
    <property type="entry name" value="Uracil-DNA_glycosylase-like"/>
</dbReference>
<dbReference type="PANTHER" id="PTHR42160:SF1">
    <property type="entry name" value="URACIL-DNA GLYCOSYLASE SUPERFAMILY PROTEIN"/>
    <property type="match status" value="1"/>
</dbReference>
<reference evidence="2" key="2">
    <citation type="submission" date="2020-10" db="EMBL/GenBank/DDBJ databases">
        <authorList>
            <person name="Chmielowska C.A."/>
            <person name="Korsak D."/>
            <person name="Bartosik D."/>
        </authorList>
    </citation>
    <scope>NUCLEOTIDE SEQUENCE</scope>
    <source>
        <strain evidence="2">Sr12</strain>
        <plasmid evidence="2">pLIS4</plasmid>
    </source>
</reference>
<dbReference type="SUPFAM" id="SSF52141">
    <property type="entry name" value="Uracil-DNA glycosylase-like"/>
    <property type="match status" value="1"/>
</dbReference>
<dbReference type="Gene3D" id="3.40.470.10">
    <property type="entry name" value="Uracil-DNA glycosylase-like domain"/>
    <property type="match status" value="1"/>
</dbReference>
<dbReference type="EMBL" id="MW124301">
    <property type="protein sequence ID" value="QPL19370.1"/>
    <property type="molecule type" value="Genomic_DNA"/>
</dbReference>
<dbReference type="RefSeq" id="WP_185336764.1">
    <property type="nucleotide sequence ID" value="NZ_JAARQB010000031.1"/>
</dbReference>
<reference evidence="2" key="1">
    <citation type="journal article" date="2020" name="Int. J. Mol. Sci.">
        <title>Genetic Carriers and Genomic Distribution of cadA6-A Novel Variant of a Cadmium Resistance Determinant Identified in Listeria spp.</title>
        <authorList>
            <person name="Chmielowska C."/>
            <person name="Korsak D."/>
            <person name="Szmulkowska B."/>
            <person name="Krop A."/>
            <person name="Lipka K."/>
            <person name="Krupinska M."/>
            <person name="Bartosik D."/>
        </authorList>
    </citation>
    <scope>NUCLEOTIDE SEQUENCE</scope>
    <source>
        <strain evidence="2">Sr12</strain>
    </source>
</reference>
<gene>
    <name evidence="2" type="ORF">pLIS400121c</name>
</gene>
<dbReference type="InterPro" id="IPR036895">
    <property type="entry name" value="Uracil-DNA_glycosylase-like_sf"/>
</dbReference>
<dbReference type="InterPro" id="IPR047124">
    <property type="entry name" value="HI_0220.2"/>
</dbReference>
<evidence type="ECO:0000313" key="2">
    <source>
        <dbReference type="EMBL" id="QPL19370.1"/>
    </source>
</evidence>
<dbReference type="SMART" id="SM00987">
    <property type="entry name" value="UreE_C"/>
    <property type="match status" value="1"/>
</dbReference>